<accession>A0A1M7GEX4</accession>
<feature type="compositionally biased region" description="Polar residues" evidence="1">
    <location>
        <begin position="29"/>
        <end position="40"/>
    </location>
</feature>
<feature type="chain" id="PRO_5012478014" evidence="2">
    <location>
        <begin position="21"/>
        <end position="282"/>
    </location>
</feature>
<evidence type="ECO:0000313" key="3">
    <source>
        <dbReference type="EMBL" id="SHM14922.1"/>
    </source>
</evidence>
<feature type="compositionally biased region" description="Low complexity" evidence="1">
    <location>
        <begin position="41"/>
        <end position="105"/>
    </location>
</feature>
<dbReference type="PROSITE" id="PS51257">
    <property type="entry name" value="PROKAR_LIPOPROTEIN"/>
    <property type="match status" value="1"/>
</dbReference>
<evidence type="ECO:0000313" key="4">
    <source>
        <dbReference type="Proteomes" id="UP000184394"/>
    </source>
</evidence>
<dbReference type="OrthoDB" id="1820017at2"/>
<name>A0A1M7GEX4_RUMFL</name>
<dbReference type="EMBL" id="FRCT01000001">
    <property type="protein sequence ID" value="SHM14922.1"/>
    <property type="molecule type" value="Genomic_DNA"/>
</dbReference>
<proteinExistence type="predicted"/>
<dbReference type="AlphaFoldDB" id="A0A1M7GEX4"/>
<dbReference type="RefSeq" id="WP_072947954.1">
    <property type="nucleotide sequence ID" value="NZ_FRCT01000001.1"/>
</dbReference>
<evidence type="ECO:0000256" key="1">
    <source>
        <dbReference type="SAM" id="MobiDB-lite"/>
    </source>
</evidence>
<feature type="signal peptide" evidence="2">
    <location>
        <begin position="1"/>
        <end position="20"/>
    </location>
</feature>
<evidence type="ECO:0000256" key="2">
    <source>
        <dbReference type="SAM" id="SignalP"/>
    </source>
</evidence>
<dbReference type="Proteomes" id="UP000184394">
    <property type="component" value="Unassembled WGS sequence"/>
</dbReference>
<keyword evidence="2" id="KW-0732">Signal</keyword>
<protein>
    <submittedName>
        <fullName evidence="3">Uncharacterized protein</fullName>
    </submittedName>
</protein>
<feature type="region of interest" description="Disordered" evidence="1">
    <location>
        <begin position="29"/>
        <end position="128"/>
    </location>
</feature>
<organism evidence="3 4">
    <name type="scientific">Ruminococcus flavefaciens</name>
    <dbReference type="NCBI Taxonomy" id="1265"/>
    <lineage>
        <taxon>Bacteria</taxon>
        <taxon>Bacillati</taxon>
        <taxon>Bacillota</taxon>
        <taxon>Clostridia</taxon>
        <taxon>Eubacteriales</taxon>
        <taxon>Oscillospiraceae</taxon>
        <taxon>Ruminococcus</taxon>
    </lineage>
</organism>
<gene>
    <name evidence="3" type="ORF">SAMN04487860_101267</name>
</gene>
<sequence length="282" mass="29792">MKKHIFTAVLISGLVCSSLASCTLETYESTTPRSANWSVSPPTNAPDNNNAQAADTQQAPANNNDQQVQQQAAAPAQQAPQSQQTPQAPEGTQAQTAAPAQQAPAVQPPKSDPPEVTASPAQQQQKAAANNYSEYVPIAKNIMNSLDVLDTIAGGSNVSIDGSDTIQDNGHTYSKVLDYRFSSINDVTSFVNTLVCGDLVYRYSGLYTGDTPTFKDFNGSLYYLNETRGCGFGYQGDPAIISASGGSFSFNVQIATGGGVKTFEVNAVNDGGTWKACSFNYT</sequence>
<reference evidence="3 4" key="1">
    <citation type="submission" date="2016-11" db="EMBL/GenBank/DDBJ databases">
        <authorList>
            <person name="Jaros S."/>
            <person name="Januszkiewicz K."/>
            <person name="Wedrychowicz H."/>
        </authorList>
    </citation>
    <scope>NUCLEOTIDE SEQUENCE [LARGE SCALE GENOMIC DNA]</scope>
    <source>
        <strain evidence="3 4">Y1</strain>
    </source>
</reference>